<evidence type="ECO:0000256" key="4">
    <source>
        <dbReference type="ARBA" id="ARBA00022576"/>
    </source>
</evidence>
<dbReference type="GO" id="GO:0008483">
    <property type="term" value="F:transaminase activity"/>
    <property type="evidence" value="ECO:0007669"/>
    <property type="project" value="UniProtKB-KW"/>
</dbReference>
<dbReference type="Gene3D" id="3.40.640.10">
    <property type="entry name" value="Type I PLP-dependent aspartate aminotransferase-like (Major domain)"/>
    <property type="match status" value="1"/>
</dbReference>
<dbReference type="CDD" id="cd00609">
    <property type="entry name" value="AAT_like"/>
    <property type="match status" value="1"/>
</dbReference>
<dbReference type="PROSITE" id="PS00599">
    <property type="entry name" value="AA_TRANSFER_CLASS_2"/>
    <property type="match status" value="1"/>
</dbReference>
<dbReference type="InterPro" id="IPR050106">
    <property type="entry name" value="HistidinolP_aminotransfase"/>
</dbReference>
<evidence type="ECO:0000313" key="10">
    <source>
        <dbReference type="EMBL" id="MBD2705531.1"/>
    </source>
</evidence>
<comment type="similarity">
    <text evidence="3">Belongs to the class-II pyridoxal-phosphate-dependent aminotransferase family. Histidinol-phosphate aminotransferase subfamily.</text>
</comment>
<dbReference type="InterPro" id="IPR001917">
    <property type="entry name" value="Aminotrans_II_pyridoxalP_BS"/>
</dbReference>
<dbReference type="InterPro" id="IPR015421">
    <property type="entry name" value="PyrdxlP-dep_Trfase_major"/>
</dbReference>
<dbReference type="PANTHER" id="PTHR43643:SF3">
    <property type="entry name" value="HISTIDINOL-PHOSPHATE AMINOTRANSFERASE"/>
    <property type="match status" value="1"/>
</dbReference>
<reference evidence="10" key="1">
    <citation type="submission" date="2020-09" db="EMBL/GenBank/DDBJ databases">
        <authorList>
            <person name="Kim M.K."/>
        </authorList>
    </citation>
    <scope>NUCLEOTIDE SEQUENCE</scope>
    <source>
        <strain evidence="10">BT702</strain>
    </source>
</reference>
<comment type="cofactor">
    <cofactor evidence="1 7">
        <name>pyridoxal 5'-phosphate</name>
        <dbReference type="ChEBI" id="CHEBI:597326"/>
    </cofactor>
</comment>
<keyword evidence="6 7" id="KW-0663">Pyridoxal phosphate</keyword>
<dbReference type="PANTHER" id="PTHR43643">
    <property type="entry name" value="HISTIDINOL-PHOSPHATE AMINOTRANSFERASE 2"/>
    <property type="match status" value="1"/>
</dbReference>
<evidence type="ECO:0000313" key="11">
    <source>
        <dbReference type="Proteomes" id="UP000598820"/>
    </source>
</evidence>
<organism evidence="10 11">
    <name type="scientific">Spirosoma profusum</name>
    <dbReference type="NCBI Taxonomy" id="2771354"/>
    <lineage>
        <taxon>Bacteria</taxon>
        <taxon>Pseudomonadati</taxon>
        <taxon>Bacteroidota</taxon>
        <taxon>Cytophagia</taxon>
        <taxon>Cytophagales</taxon>
        <taxon>Cytophagaceae</taxon>
        <taxon>Spirosoma</taxon>
    </lineage>
</organism>
<feature type="signal peptide" evidence="8">
    <location>
        <begin position="1"/>
        <end position="19"/>
    </location>
</feature>
<dbReference type="Gene3D" id="3.90.1150.10">
    <property type="entry name" value="Aspartate Aminotransferase, domain 1"/>
    <property type="match status" value="1"/>
</dbReference>
<dbReference type="InterPro" id="IPR004839">
    <property type="entry name" value="Aminotransferase_I/II_large"/>
</dbReference>
<feature type="chain" id="PRO_5037656603" evidence="8">
    <location>
        <begin position="20"/>
        <end position="305"/>
    </location>
</feature>
<evidence type="ECO:0000259" key="9">
    <source>
        <dbReference type="Pfam" id="PF00155"/>
    </source>
</evidence>
<dbReference type="Pfam" id="PF00155">
    <property type="entry name" value="Aminotran_1_2"/>
    <property type="match status" value="1"/>
</dbReference>
<name>A0A927GAF9_9BACT</name>
<dbReference type="Proteomes" id="UP000598820">
    <property type="component" value="Unassembled WGS sequence"/>
</dbReference>
<keyword evidence="8" id="KW-0732">Signal</keyword>
<evidence type="ECO:0000256" key="8">
    <source>
        <dbReference type="SAM" id="SignalP"/>
    </source>
</evidence>
<evidence type="ECO:0000256" key="2">
    <source>
        <dbReference type="ARBA" id="ARBA00005189"/>
    </source>
</evidence>
<protein>
    <submittedName>
        <fullName evidence="10">Aminotransferase class I/II-fold pyridoxal phosphate-dependent enzyme</fullName>
    </submittedName>
</protein>
<comment type="pathway">
    <text evidence="2">Lipid metabolism.</text>
</comment>
<comment type="caution">
    <text evidence="10">The sequence shown here is derived from an EMBL/GenBank/DDBJ whole genome shotgun (WGS) entry which is preliminary data.</text>
</comment>
<keyword evidence="4 10" id="KW-0032">Aminotransferase</keyword>
<evidence type="ECO:0000256" key="1">
    <source>
        <dbReference type="ARBA" id="ARBA00001933"/>
    </source>
</evidence>
<sequence>MHKLSCLLLFLSITSVTSAQSPVSVREKPVTQLSLNENPYGPPAGVNQAIEQELRKLARYTDDAGAELIASIARKEGVEPTQIIPGEILEQLGLLLGIKGGKGEFIYSVPGYPVLVNAAAKVGGSVVAVPLNQQKTNDLPAIAARISEKTQAIFLVNPHNPSGTVNDREAFHRFLHEASQRALIIVDEAYLEFTDDFNDRTALTNLRQGDNVMVFRTFAKAYGMAGLALGYAVVPKSLGSYLQAQGLGNVHDLNRLSVVAALAALNDTTFIPKVQRAITAERNKWNSLLDKLSIPHTDSQANFIY</sequence>
<evidence type="ECO:0000256" key="3">
    <source>
        <dbReference type="ARBA" id="ARBA00007970"/>
    </source>
</evidence>
<dbReference type="RefSeq" id="WP_190893044.1">
    <property type="nucleotide sequence ID" value="NZ_JACWZY010000060.1"/>
</dbReference>
<keyword evidence="11" id="KW-1185">Reference proteome</keyword>
<dbReference type="EMBL" id="JACWZY010000060">
    <property type="protein sequence ID" value="MBD2705531.1"/>
    <property type="molecule type" value="Genomic_DNA"/>
</dbReference>
<dbReference type="InterPro" id="IPR015424">
    <property type="entry name" value="PyrdxlP-dep_Trfase"/>
</dbReference>
<dbReference type="InterPro" id="IPR015422">
    <property type="entry name" value="PyrdxlP-dep_Trfase_small"/>
</dbReference>
<feature type="domain" description="Aminotransferase class I/classII large" evidence="9">
    <location>
        <begin position="29"/>
        <end position="304"/>
    </location>
</feature>
<keyword evidence="5" id="KW-0808">Transferase</keyword>
<dbReference type="AlphaFoldDB" id="A0A927GAF9"/>
<accession>A0A927GAF9</accession>
<evidence type="ECO:0000256" key="6">
    <source>
        <dbReference type="ARBA" id="ARBA00022898"/>
    </source>
</evidence>
<evidence type="ECO:0000256" key="7">
    <source>
        <dbReference type="RuleBase" id="RU003693"/>
    </source>
</evidence>
<dbReference type="SUPFAM" id="SSF53383">
    <property type="entry name" value="PLP-dependent transferases"/>
    <property type="match status" value="1"/>
</dbReference>
<evidence type="ECO:0000256" key="5">
    <source>
        <dbReference type="ARBA" id="ARBA00022679"/>
    </source>
</evidence>
<gene>
    <name evidence="10" type="ORF">IC229_33290</name>
</gene>
<proteinExistence type="inferred from homology"/>
<dbReference type="GO" id="GO:0030170">
    <property type="term" value="F:pyridoxal phosphate binding"/>
    <property type="evidence" value="ECO:0007669"/>
    <property type="project" value="InterPro"/>
</dbReference>